<keyword evidence="1" id="KW-0645">Protease</keyword>
<dbReference type="PANTHER" id="PTHR11010">
    <property type="entry name" value="PROTEASE S28 PRO-X CARBOXYPEPTIDASE-RELATED"/>
    <property type="match status" value="1"/>
</dbReference>
<dbReference type="Proteomes" id="UP000693970">
    <property type="component" value="Unassembled WGS sequence"/>
</dbReference>
<comment type="caution">
    <text evidence="6">The sequence shown here is derived from an EMBL/GenBank/DDBJ whole genome shotgun (WGS) entry which is preliminary data.</text>
</comment>
<protein>
    <submittedName>
        <fullName evidence="6">Serine carboxypeptidase S28</fullName>
    </submittedName>
</protein>
<evidence type="ECO:0000256" key="4">
    <source>
        <dbReference type="ARBA" id="ARBA00023180"/>
    </source>
</evidence>
<accession>A0A9K3PNI2</accession>
<dbReference type="GO" id="GO:0004180">
    <property type="term" value="F:carboxypeptidase activity"/>
    <property type="evidence" value="ECO:0007669"/>
    <property type="project" value="UniProtKB-KW"/>
</dbReference>
<dbReference type="InterPro" id="IPR008758">
    <property type="entry name" value="Peptidase_S28"/>
</dbReference>
<proteinExistence type="predicted"/>
<evidence type="ECO:0000256" key="3">
    <source>
        <dbReference type="ARBA" id="ARBA00022801"/>
    </source>
</evidence>
<evidence type="ECO:0000313" key="7">
    <source>
        <dbReference type="Proteomes" id="UP000693970"/>
    </source>
</evidence>
<gene>
    <name evidence="6" type="ORF">IV203_003278</name>
</gene>
<evidence type="ECO:0000256" key="2">
    <source>
        <dbReference type="ARBA" id="ARBA00022729"/>
    </source>
</evidence>
<dbReference type="Pfam" id="PF05577">
    <property type="entry name" value="Peptidase_S28"/>
    <property type="match status" value="1"/>
</dbReference>
<sequence length="523" mass="58574">MIMLTTPVPFSWHTSILLPSLLFHIALAGIPRPEQFFDEQLVDHLFDDNRVRQQLYSQRFYTLDEHFLGPGHPIFLILGGEGAISPETGIFYPFIGDHLAAQWGAFVLEPEHRFYGKSQPLNSTAVKKVEENLRVKLFTPEQALHDALTLLDHVRGNQLGCSRDRASPEYCPIISVGGSYPGWLSAMARIMFPNVVDMAYAASAPMGFYSQQVDQFSYYNHITNVAETLIPGCKVATQSALHDVELAILTSDDLAATSIGMCEGTVPDYVFQDDDPNTRMVEELMMVVGYTFANDNMSDYPPSTATRFYKACETFTSQSLTSIEKVKQFLVERLSRKDDSDNSTRCWAMTLQMPSGPHATISSGDWSGVGTGDNGESWDFQTCTLLVEAIGFSKDSMFVPREWSLEWLTRHCQSRFGVTPRPYEIVQKWHFDDLVTYNVSHILFTNGLKDGWSVSGIKSNLSDSLVALNFPNGAHHSDLSHLGPNRNDTEDIEQGYKAISRILGQWLRDVKSAMPSISEVSVF</sequence>
<dbReference type="EMBL" id="JAGRRH010000016">
    <property type="protein sequence ID" value="KAG7353922.1"/>
    <property type="molecule type" value="Genomic_DNA"/>
</dbReference>
<dbReference type="GO" id="GO:0006508">
    <property type="term" value="P:proteolysis"/>
    <property type="evidence" value="ECO:0007669"/>
    <property type="project" value="UniProtKB-KW"/>
</dbReference>
<keyword evidence="6" id="KW-0121">Carboxypeptidase</keyword>
<keyword evidence="4" id="KW-0325">Glycoprotein</keyword>
<evidence type="ECO:0000256" key="1">
    <source>
        <dbReference type="ARBA" id="ARBA00022670"/>
    </source>
</evidence>
<feature type="chain" id="PRO_5039922754" evidence="5">
    <location>
        <begin position="29"/>
        <end position="523"/>
    </location>
</feature>
<dbReference type="PANTHER" id="PTHR11010:SF38">
    <property type="entry name" value="LYSOSOMAL PRO-X CARBOXYPEPTIDASE"/>
    <property type="match status" value="1"/>
</dbReference>
<dbReference type="GO" id="GO:0070008">
    <property type="term" value="F:serine-type exopeptidase activity"/>
    <property type="evidence" value="ECO:0007669"/>
    <property type="project" value="InterPro"/>
</dbReference>
<dbReference type="OrthoDB" id="1735038at2759"/>
<evidence type="ECO:0000313" key="6">
    <source>
        <dbReference type="EMBL" id="KAG7353922.1"/>
    </source>
</evidence>
<reference evidence="6" key="2">
    <citation type="submission" date="2021-04" db="EMBL/GenBank/DDBJ databases">
        <authorList>
            <person name="Podell S."/>
        </authorList>
    </citation>
    <scope>NUCLEOTIDE SEQUENCE</scope>
    <source>
        <strain evidence="6">Hildebrandi</strain>
    </source>
</reference>
<evidence type="ECO:0000256" key="5">
    <source>
        <dbReference type="SAM" id="SignalP"/>
    </source>
</evidence>
<feature type="signal peptide" evidence="5">
    <location>
        <begin position="1"/>
        <end position="28"/>
    </location>
</feature>
<dbReference type="AlphaFoldDB" id="A0A9K3PNI2"/>
<dbReference type="GO" id="GO:0008239">
    <property type="term" value="F:dipeptidyl-peptidase activity"/>
    <property type="evidence" value="ECO:0007669"/>
    <property type="project" value="TreeGrafter"/>
</dbReference>
<keyword evidence="7" id="KW-1185">Reference proteome</keyword>
<keyword evidence="2 5" id="KW-0732">Signal</keyword>
<name>A0A9K3PNI2_9STRA</name>
<reference evidence="6" key="1">
    <citation type="journal article" date="2021" name="Sci. Rep.">
        <title>Diploid genomic architecture of Nitzschia inconspicua, an elite biomass production diatom.</title>
        <authorList>
            <person name="Oliver A."/>
            <person name="Podell S."/>
            <person name="Pinowska A."/>
            <person name="Traller J.C."/>
            <person name="Smith S.R."/>
            <person name="McClure R."/>
            <person name="Beliaev A."/>
            <person name="Bohutskyi P."/>
            <person name="Hill E.A."/>
            <person name="Rabines A."/>
            <person name="Zheng H."/>
            <person name="Allen L.Z."/>
            <person name="Kuo A."/>
            <person name="Grigoriev I.V."/>
            <person name="Allen A.E."/>
            <person name="Hazlebeck D."/>
            <person name="Allen E.E."/>
        </authorList>
    </citation>
    <scope>NUCLEOTIDE SEQUENCE</scope>
    <source>
        <strain evidence="6">Hildebrandi</strain>
    </source>
</reference>
<keyword evidence="3" id="KW-0378">Hydrolase</keyword>
<organism evidence="6 7">
    <name type="scientific">Nitzschia inconspicua</name>
    <dbReference type="NCBI Taxonomy" id="303405"/>
    <lineage>
        <taxon>Eukaryota</taxon>
        <taxon>Sar</taxon>
        <taxon>Stramenopiles</taxon>
        <taxon>Ochrophyta</taxon>
        <taxon>Bacillariophyta</taxon>
        <taxon>Bacillariophyceae</taxon>
        <taxon>Bacillariophycidae</taxon>
        <taxon>Bacillariales</taxon>
        <taxon>Bacillariaceae</taxon>
        <taxon>Nitzschia</taxon>
    </lineage>
</organism>